<dbReference type="GO" id="GO:0015288">
    <property type="term" value="F:porin activity"/>
    <property type="evidence" value="ECO:0007669"/>
    <property type="project" value="TreeGrafter"/>
</dbReference>
<keyword evidence="5" id="KW-1185">Reference proteome</keyword>
<dbReference type="AlphaFoldDB" id="A0A383RXM4"/>
<evidence type="ECO:0000256" key="1">
    <source>
        <dbReference type="ARBA" id="ARBA00009075"/>
    </source>
</evidence>
<reference evidence="5" key="1">
    <citation type="submission" date="2018-08" db="EMBL/GenBank/DDBJ databases">
        <authorList>
            <person name="Blom J."/>
        </authorList>
    </citation>
    <scope>NUCLEOTIDE SEQUENCE [LARGE SCALE GENOMIC DNA]</scope>
    <source>
        <strain evidence="5">CCOS 865</strain>
    </source>
</reference>
<dbReference type="Gene3D" id="2.40.160.10">
    <property type="entry name" value="Porin"/>
    <property type="match status" value="1"/>
</dbReference>
<evidence type="ECO:0000256" key="3">
    <source>
        <dbReference type="ARBA" id="ARBA00022729"/>
    </source>
</evidence>
<dbReference type="InterPro" id="IPR005318">
    <property type="entry name" value="OM_porin_bac"/>
</dbReference>
<dbReference type="Proteomes" id="UP000263595">
    <property type="component" value="Unassembled WGS sequence"/>
</dbReference>
<dbReference type="InterPro" id="IPR023614">
    <property type="entry name" value="Porin_dom_sf"/>
</dbReference>
<sequence length="415" mass="46424">MKSTGQMGWAVTGLAAQMSMPAQAEVFKDSHLTLGLRNFYYDRDFKQSAAPKSRVGSWSQGFDLQFKSGYSPGPVQFGLDASGQYAYRLDGGGGRGPDTVLPYDDSKGRPVHEYGRAGMTAKIKVSNTEVRIGEHRPVLPVAYTDDSRQLVTTYEGATIESREWSKLTLNAGRFWKIATRESSDREDIYLFGDTPAQSSDGLNFAGARYDLTPALNATYYVAQLEDLYQQHYAAAAYTWDMGEGYSLKTDLRYYNTQDEGAKRSGDFDNRSLGIMTALRKGGHTFTVAYQRMSGDDAFPLLNGYAPQPFLVNWSTIAFYKAGERSWQARYDYDFVAMGLPGLKLMTRYMRGTGIDRGPGLADNVESETNLILSYVIQSGPLQGLAFEGRNIKVKTRYGADFDENRLITSYTWKFW</sequence>
<dbReference type="RefSeq" id="WP_119144375.1">
    <property type="nucleotide sequence ID" value="NZ_CBCSFL010000001.1"/>
</dbReference>
<dbReference type="EMBL" id="UNOZ01000030">
    <property type="protein sequence ID" value="SYX91840.1"/>
    <property type="molecule type" value="Genomic_DNA"/>
</dbReference>
<comment type="similarity">
    <text evidence="1">Belongs to the outer membrane porin (Opr) (TC 1.B.25) family.</text>
</comment>
<organism evidence="4 5">
    <name type="scientific">Pseudomonas reidholzensis</name>
    <dbReference type="NCBI Taxonomy" id="1785162"/>
    <lineage>
        <taxon>Bacteria</taxon>
        <taxon>Pseudomonadati</taxon>
        <taxon>Pseudomonadota</taxon>
        <taxon>Gammaproteobacteria</taxon>
        <taxon>Pseudomonadales</taxon>
        <taxon>Pseudomonadaceae</taxon>
        <taxon>Pseudomonas</taxon>
    </lineage>
</organism>
<dbReference type="PANTHER" id="PTHR34596">
    <property type="entry name" value="CHITOPORIN"/>
    <property type="match status" value="1"/>
</dbReference>
<evidence type="ECO:0000313" key="4">
    <source>
        <dbReference type="EMBL" id="SYX91840.1"/>
    </source>
</evidence>
<dbReference type="GO" id="GO:0016020">
    <property type="term" value="C:membrane"/>
    <property type="evidence" value="ECO:0007669"/>
    <property type="project" value="InterPro"/>
</dbReference>
<proteinExistence type="inferred from homology"/>
<dbReference type="PANTHER" id="PTHR34596:SF2">
    <property type="entry name" value="CHITOPORIN"/>
    <property type="match status" value="1"/>
</dbReference>
<accession>A0A383RXM4</accession>
<evidence type="ECO:0000256" key="2">
    <source>
        <dbReference type="ARBA" id="ARBA00022448"/>
    </source>
</evidence>
<dbReference type="OrthoDB" id="6759120at2"/>
<keyword evidence="3" id="KW-0732">Signal</keyword>
<gene>
    <name evidence="4" type="primary">nicP3</name>
    <name evidence="4" type="ORF">CCOS865_04120</name>
</gene>
<protein>
    <submittedName>
        <fullName evidence="4">Porin-like protein NicP</fullName>
    </submittedName>
</protein>
<keyword evidence="2" id="KW-0813">Transport</keyword>
<dbReference type="Pfam" id="PF03573">
    <property type="entry name" value="OprD"/>
    <property type="match status" value="1"/>
</dbReference>
<name>A0A383RXM4_9PSED</name>
<evidence type="ECO:0000313" key="5">
    <source>
        <dbReference type="Proteomes" id="UP000263595"/>
    </source>
</evidence>